<protein>
    <recommendedName>
        <fullName evidence="3">Nucleotidyl transferase AbiEii/AbiGii toxin family protein</fullName>
    </recommendedName>
</protein>
<keyword evidence="2" id="KW-1185">Reference proteome</keyword>
<comment type="caution">
    <text evidence="1">The sequence shown here is derived from an EMBL/GenBank/DDBJ whole genome shotgun (WGS) entry which is preliminary data.</text>
</comment>
<dbReference type="Proteomes" id="UP001610335">
    <property type="component" value="Unassembled WGS sequence"/>
</dbReference>
<name>A0ABR4IJ75_9EURO</name>
<gene>
    <name evidence="1" type="ORF">BDW59DRAFT_144089</name>
</gene>
<dbReference type="SUPFAM" id="SSF81301">
    <property type="entry name" value="Nucleotidyltransferase"/>
    <property type="match status" value="1"/>
</dbReference>
<evidence type="ECO:0000313" key="1">
    <source>
        <dbReference type="EMBL" id="KAL2827627.1"/>
    </source>
</evidence>
<dbReference type="Gene3D" id="3.30.460.40">
    <property type="match status" value="1"/>
</dbReference>
<dbReference type="InterPro" id="IPR043519">
    <property type="entry name" value="NT_sf"/>
</dbReference>
<sequence>MSPAHTHFHTPAEIRSAAAAVGAALAEFLSYAIIGGGAYVMLGNARTTEDIDFVVPRSETAAARRLLRASADFVVEPRTNRTTFRARDLDVPVDIEILAPPAMFKEPFDQTTEVITVGGVKILKLALILNAKWRSWLDRPSVLKKNLDLIDICFLLKYCAQYPKHLPRVAEVPTQPKNSSNFLFKLTTTKTTGVVLGTTSI</sequence>
<dbReference type="EMBL" id="JBFXLS010000024">
    <property type="protein sequence ID" value="KAL2827627.1"/>
    <property type="molecule type" value="Genomic_DNA"/>
</dbReference>
<evidence type="ECO:0008006" key="3">
    <source>
        <dbReference type="Google" id="ProtNLM"/>
    </source>
</evidence>
<proteinExistence type="predicted"/>
<reference evidence="1 2" key="1">
    <citation type="submission" date="2024-07" db="EMBL/GenBank/DDBJ databases">
        <title>Section-level genome sequencing and comparative genomics of Aspergillus sections Usti and Cavernicolus.</title>
        <authorList>
            <consortium name="Lawrence Berkeley National Laboratory"/>
            <person name="Nybo J.L."/>
            <person name="Vesth T.C."/>
            <person name="Theobald S."/>
            <person name="Frisvad J.C."/>
            <person name="Larsen T.O."/>
            <person name="Kjaerboelling I."/>
            <person name="Rothschild-Mancinelli K."/>
            <person name="Lyhne E.K."/>
            <person name="Kogle M.E."/>
            <person name="Barry K."/>
            <person name="Clum A."/>
            <person name="Na H."/>
            <person name="Ledsgaard L."/>
            <person name="Lin J."/>
            <person name="Lipzen A."/>
            <person name="Kuo A."/>
            <person name="Riley R."/>
            <person name="Mondo S."/>
            <person name="LaButti K."/>
            <person name="Haridas S."/>
            <person name="Pangalinan J."/>
            <person name="Salamov A.A."/>
            <person name="Simmons B.A."/>
            <person name="Magnuson J.K."/>
            <person name="Chen J."/>
            <person name="Drula E."/>
            <person name="Henrissat B."/>
            <person name="Wiebenga A."/>
            <person name="Lubbers R.J."/>
            <person name="Gomes A.C."/>
            <person name="Makela M.R."/>
            <person name="Stajich J."/>
            <person name="Grigoriev I.V."/>
            <person name="Mortensen U.H."/>
            <person name="De vries R.P."/>
            <person name="Baker S.E."/>
            <person name="Andersen M.R."/>
        </authorList>
    </citation>
    <scope>NUCLEOTIDE SEQUENCE [LARGE SCALE GENOMIC DNA]</scope>
    <source>
        <strain evidence="1 2">CBS 600.67</strain>
    </source>
</reference>
<organism evidence="1 2">
    <name type="scientific">Aspergillus cavernicola</name>
    <dbReference type="NCBI Taxonomy" id="176166"/>
    <lineage>
        <taxon>Eukaryota</taxon>
        <taxon>Fungi</taxon>
        <taxon>Dikarya</taxon>
        <taxon>Ascomycota</taxon>
        <taxon>Pezizomycotina</taxon>
        <taxon>Eurotiomycetes</taxon>
        <taxon>Eurotiomycetidae</taxon>
        <taxon>Eurotiales</taxon>
        <taxon>Aspergillaceae</taxon>
        <taxon>Aspergillus</taxon>
        <taxon>Aspergillus subgen. Nidulantes</taxon>
    </lineage>
</organism>
<evidence type="ECO:0000313" key="2">
    <source>
        <dbReference type="Proteomes" id="UP001610335"/>
    </source>
</evidence>
<accession>A0ABR4IJ75</accession>